<organism evidence="1 2">
    <name type="scientific">Aspergillus sydowii CBS 593.65</name>
    <dbReference type="NCBI Taxonomy" id="1036612"/>
    <lineage>
        <taxon>Eukaryota</taxon>
        <taxon>Fungi</taxon>
        <taxon>Dikarya</taxon>
        <taxon>Ascomycota</taxon>
        <taxon>Pezizomycotina</taxon>
        <taxon>Eurotiomycetes</taxon>
        <taxon>Eurotiomycetidae</taxon>
        <taxon>Eurotiales</taxon>
        <taxon>Aspergillaceae</taxon>
        <taxon>Aspergillus</taxon>
        <taxon>Aspergillus subgen. Nidulantes</taxon>
    </lineage>
</organism>
<dbReference type="EMBL" id="KV878592">
    <property type="protein sequence ID" value="OJJ55438.1"/>
    <property type="molecule type" value="Genomic_DNA"/>
</dbReference>
<dbReference type="AlphaFoldDB" id="A0A1L9T7N8"/>
<keyword evidence="2" id="KW-1185">Reference proteome</keyword>
<evidence type="ECO:0000313" key="2">
    <source>
        <dbReference type="Proteomes" id="UP000184356"/>
    </source>
</evidence>
<evidence type="ECO:0000313" key="1">
    <source>
        <dbReference type="EMBL" id="OJJ55438.1"/>
    </source>
</evidence>
<name>A0A1L9T7N8_9EURO</name>
<reference evidence="2" key="1">
    <citation type="journal article" date="2017" name="Genome Biol.">
        <title>Comparative genomics reveals high biological diversity and specific adaptations in the industrially and medically important fungal genus Aspergillus.</title>
        <authorList>
            <person name="de Vries R.P."/>
            <person name="Riley R."/>
            <person name="Wiebenga A."/>
            <person name="Aguilar-Osorio G."/>
            <person name="Amillis S."/>
            <person name="Uchima C.A."/>
            <person name="Anderluh G."/>
            <person name="Asadollahi M."/>
            <person name="Askin M."/>
            <person name="Barry K."/>
            <person name="Battaglia E."/>
            <person name="Bayram O."/>
            <person name="Benocci T."/>
            <person name="Braus-Stromeyer S.A."/>
            <person name="Caldana C."/>
            <person name="Canovas D."/>
            <person name="Cerqueira G.C."/>
            <person name="Chen F."/>
            <person name="Chen W."/>
            <person name="Choi C."/>
            <person name="Clum A."/>
            <person name="Dos Santos R.A."/>
            <person name="Damasio A.R."/>
            <person name="Diallinas G."/>
            <person name="Emri T."/>
            <person name="Fekete E."/>
            <person name="Flipphi M."/>
            <person name="Freyberg S."/>
            <person name="Gallo A."/>
            <person name="Gournas C."/>
            <person name="Habgood R."/>
            <person name="Hainaut M."/>
            <person name="Harispe M.L."/>
            <person name="Henrissat B."/>
            <person name="Hilden K.S."/>
            <person name="Hope R."/>
            <person name="Hossain A."/>
            <person name="Karabika E."/>
            <person name="Karaffa L."/>
            <person name="Karanyi Z."/>
            <person name="Krasevec N."/>
            <person name="Kuo A."/>
            <person name="Kusch H."/>
            <person name="LaButti K."/>
            <person name="Lagendijk E.L."/>
            <person name="Lapidus A."/>
            <person name="Levasseur A."/>
            <person name="Lindquist E."/>
            <person name="Lipzen A."/>
            <person name="Logrieco A.F."/>
            <person name="MacCabe A."/>
            <person name="Maekelae M.R."/>
            <person name="Malavazi I."/>
            <person name="Melin P."/>
            <person name="Meyer V."/>
            <person name="Mielnichuk N."/>
            <person name="Miskei M."/>
            <person name="Molnar A.P."/>
            <person name="Mule G."/>
            <person name="Ngan C.Y."/>
            <person name="Orejas M."/>
            <person name="Orosz E."/>
            <person name="Ouedraogo J.P."/>
            <person name="Overkamp K.M."/>
            <person name="Park H.-S."/>
            <person name="Perrone G."/>
            <person name="Piumi F."/>
            <person name="Punt P.J."/>
            <person name="Ram A.F."/>
            <person name="Ramon A."/>
            <person name="Rauscher S."/>
            <person name="Record E."/>
            <person name="Riano-Pachon D.M."/>
            <person name="Robert V."/>
            <person name="Roehrig J."/>
            <person name="Ruller R."/>
            <person name="Salamov A."/>
            <person name="Salih N.S."/>
            <person name="Samson R.A."/>
            <person name="Sandor E."/>
            <person name="Sanguinetti M."/>
            <person name="Schuetze T."/>
            <person name="Sepcic K."/>
            <person name="Shelest E."/>
            <person name="Sherlock G."/>
            <person name="Sophianopoulou V."/>
            <person name="Squina F.M."/>
            <person name="Sun H."/>
            <person name="Susca A."/>
            <person name="Todd R.B."/>
            <person name="Tsang A."/>
            <person name="Unkles S.E."/>
            <person name="van de Wiele N."/>
            <person name="van Rossen-Uffink D."/>
            <person name="Oliveira J.V."/>
            <person name="Vesth T.C."/>
            <person name="Visser J."/>
            <person name="Yu J.-H."/>
            <person name="Zhou M."/>
            <person name="Andersen M.R."/>
            <person name="Archer D.B."/>
            <person name="Baker S.E."/>
            <person name="Benoit I."/>
            <person name="Brakhage A.A."/>
            <person name="Braus G.H."/>
            <person name="Fischer R."/>
            <person name="Frisvad J.C."/>
            <person name="Goldman G.H."/>
            <person name="Houbraken J."/>
            <person name="Oakley B."/>
            <person name="Pocsi I."/>
            <person name="Scazzocchio C."/>
            <person name="Seiboth B."/>
            <person name="vanKuyk P.A."/>
            <person name="Wortman J."/>
            <person name="Dyer P.S."/>
            <person name="Grigoriev I.V."/>
        </authorList>
    </citation>
    <scope>NUCLEOTIDE SEQUENCE [LARGE SCALE GENOMIC DNA]</scope>
    <source>
        <strain evidence="2">CBS 593.65</strain>
    </source>
</reference>
<protein>
    <submittedName>
        <fullName evidence="1">Uncharacterized protein</fullName>
    </submittedName>
</protein>
<dbReference type="GeneID" id="63762278"/>
<sequence>MLGTHSPTFPPSPRGLQVMDILRSRAQRSTTGRCIFHFSRRIKTHVLAAARLVSGRSDHRVSCQACRCQHALQRGVSNAELFLQDERQICAQWQPGSSRGYKKHLSHSRPFHPSDWLWVASGGLAVASKGGHSTVSKPCFAARKKPRIAKVDGGMGSAAARHSINVTVPPSMRKNANGICHLVTCLTVRAAYGRWTKLRYKNEQPSVFAALRYMNFSSVTALT</sequence>
<accession>A0A1L9T7N8</accession>
<dbReference type="Proteomes" id="UP000184356">
    <property type="component" value="Unassembled WGS sequence"/>
</dbReference>
<dbReference type="RefSeq" id="XP_040699244.1">
    <property type="nucleotide sequence ID" value="XM_040846205.1"/>
</dbReference>
<dbReference type="VEuPathDB" id="FungiDB:ASPSYDRAFT_410703"/>
<proteinExistence type="predicted"/>
<gene>
    <name evidence="1" type="ORF">ASPSYDRAFT_410703</name>
</gene>